<dbReference type="OMA" id="CKPMWKN"/>
<dbReference type="AlphaFoldDB" id="A0A553P6C2"/>
<evidence type="ECO:0000313" key="3">
    <source>
        <dbReference type="EMBL" id="TRY73236.1"/>
    </source>
</evidence>
<feature type="compositionally biased region" description="Low complexity" evidence="1">
    <location>
        <begin position="69"/>
        <end position="80"/>
    </location>
</feature>
<dbReference type="EMBL" id="VCGU01000007">
    <property type="protein sequence ID" value="TRY73236.1"/>
    <property type="molecule type" value="Genomic_DNA"/>
</dbReference>
<feature type="compositionally biased region" description="Polar residues" evidence="1">
    <location>
        <begin position="325"/>
        <end position="341"/>
    </location>
</feature>
<feature type="compositionally biased region" description="Polar residues" evidence="1">
    <location>
        <begin position="573"/>
        <end position="586"/>
    </location>
</feature>
<feature type="compositionally biased region" description="Acidic residues" evidence="1">
    <location>
        <begin position="358"/>
        <end position="374"/>
    </location>
</feature>
<keyword evidence="2" id="KW-0812">Transmembrane</keyword>
<feature type="transmembrane region" description="Helical" evidence="2">
    <location>
        <begin position="289"/>
        <end position="309"/>
    </location>
</feature>
<feature type="compositionally biased region" description="Acidic residues" evidence="1">
    <location>
        <begin position="930"/>
        <end position="942"/>
    </location>
</feature>
<dbReference type="OrthoDB" id="8189004at2759"/>
<keyword evidence="2" id="KW-0472">Membrane</keyword>
<keyword evidence="2" id="KW-1133">Transmembrane helix</keyword>
<feature type="compositionally biased region" description="Low complexity" evidence="1">
    <location>
        <begin position="7"/>
        <end position="26"/>
    </location>
</feature>
<reference evidence="3 4" key="1">
    <citation type="journal article" date="2018" name="Nat. Ecol. Evol.">
        <title>Genomic signatures of mitonuclear coevolution across populations of Tigriopus californicus.</title>
        <authorList>
            <person name="Barreto F.S."/>
            <person name="Watson E.T."/>
            <person name="Lima T.G."/>
            <person name="Willett C.S."/>
            <person name="Edmands S."/>
            <person name="Li W."/>
            <person name="Burton R.S."/>
        </authorList>
    </citation>
    <scope>NUCLEOTIDE SEQUENCE [LARGE SCALE GENOMIC DNA]</scope>
    <source>
        <strain evidence="3 4">San Diego</strain>
    </source>
</reference>
<proteinExistence type="predicted"/>
<feature type="region of interest" description="Disordered" evidence="1">
    <location>
        <begin position="325"/>
        <end position="374"/>
    </location>
</feature>
<protein>
    <submittedName>
        <fullName evidence="3">Uncharacterized protein</fullName>
    </submittedName>
</protein>
<feature type="region of interest" description="Disordered" evidence="1">
    <location>
        <begin position="656"/>
        <end position="711"/>
    </location>
</feature>
<organism evidence="3 4">
    <name type="scientific">Tigriopus californicus</name>
    <name type="common">Marine copepod</name>
    <dbReference type="NCBI Taxonomy" id="6832"/>
    <lineage>
        <taxon>Eukaryota</taxon>
        <taxon>Metazoa</taxon>
        <taxon>Ecdysozoa</taxon>
        <taxon>Arthropoda</taxon>
        <taxon>Crustacea</taxon>
        <taxon>Multicrustacea</taxon>
        <taxon>Hexanauplia</taxon>
        <taxon>Copepoda</taxon>
        <taxon>Harpacticoida</taxon>
        <taxon>Harpacticidae</taxon>
        <taxon>Tigriopus</taxon>
    </lineage>
</organism>
<evidence type="ECO:0000256" key="1">
    <source>
        <dbReference type="SAM" id="MobiDB-lite"/>
    </source>
</evidence>
<name>A0A553P6C2_TIGCA</name>
<feature type="compositionally biased region" description="Polar residues" evidence="1">
    <location>
        <begin position="109"/>
        <end position="123"/>
    </location>
</feature>
<feature type="region of interest" description="Disordered" evidence="1">
    <location>
        <begin position="102"/>
        <end position="266"/>
    </location>
</feature>
<feature type="region of interest" description="Disordered" evidence="1">
    <location>
        <begin position="1070"/>
        <end position="1127"/>
    </location>
</feature>
<sequence>MGEGESEFASVDPSSSSPRSSQPLPSWNILSQSHHNSILPKEHTPVEPLEWEQPVFAETPPSAKKFPGSSSSLNHATSTSPNWDLPNLSSLSFHQYPKLGGVGFEGAAKTSSSRPHSIFSNQVLTAPPSSSALPTSFEGPHRSFLAPKPSSSEIAAATDEGCNNDGNRSNSKSLRDCRRKRRIRAANPDVPPLGQSLEPERSLLSPLPPAYLQSASSSSPPPTPLESGPTMTPNFKAAPTRSTQGRTTFRPPHSTLEYNTPPSVFIDDLSPERQKEIQQFYKNYNATEGLVTAIVLGGFFVFVSLLVIYKTKCKPMWKNRRKRLTNTPATHSNGDNENSFCTVPPNPPLINGEPPSSEGEDDQEYELGDQGEDEGCMDDEDFEYECIPLKSVYARGGRKAEGDDDEDEDVYFLDEYGNYVFPISTPVSNMSACDVVGGVMGMGLTTSGYCACGPPGDDDEELRSAILRRQSQGSGISNAYTVKSLPGASYLYIPVLDARSISTNSVGRSLSDPEIHFSPPFNHPIILTVNPSSDSGGTSLMGGNYAQLPQVYHGLHPNNRQVYPRHHPKLQQRSHSIQPDGSTTIASDMIPPGPQRLLPSHPQNSSGDIDNDLIAIQIIQPTPNISPTCSLRSFSGDGNSPEALLSQGRALESLVTSSLSPTSSLKKSSLSKPQTDRRVSFSEDSIDDPGGVGGGSSSFTPSRSSMGSPAPSQHLIPCMNYLQVPGQPPAMSFVVPSLSPEAHMAQTSPQARKRRATRLMKVGSFCSINSDADSEIFGPTGELLPSSNPRKKKQLTSSGDSSDFDHERAQPSFVHSDYDGLSRRASSQSKSVFDPLSEYSEFQDDCCSDISELFMHRNDEGEKQLQAQGTFSDHGSLKSLSLDEDDDVTAKESLQYKENVKHQANLSPTKLHNPEYDQIMQRQALLATEETDAANDADDDGDYSSSSCSLSMSSDGQRSHRITVPVTIEAPPPEMRHAHLSFDCHSSACPEPELRGVVEPGPHSLQERTAFVHQETLHTDSGLDTEDIAPASPPNMFLGNAPTPDEMSTFEENVRLVLVRDIGIQVCGDSPNLNLGRRFPPHHPAYRRSASGDKPMVVAPPPTREPSRENNSSSPSASKDFAPEILF</sequence>
<evidence type="ECO:0000313" key="4">
    <source>
        <dbReference type="Proteomes" id="UP000318571"/>
    </source>
</evidence>
<comment type="caution">
    <text evidence="3">The sequence shown here is derived from an EMBL/GenBank/DDBJ whole genome shotgun (WGS) entry which is preliminary data.</text>
</comment>
<feature type="region of interest" description="Disordered" evidence="1">
    <location>
        <begin position="568"/>
        <end position="609"/>
    </location>
</feature>
<feature type="region of interest" description="Disordered" evidence="1">
    <location>
        <begin position="930"/>
        <end position="963"/>
    </location>
</feature>
<evidence type="ECO:0000256" key="2">
    <source>
        <dbReference type="SAM" id="Phobius"/>
    </source>
</evidence>
<dbReference type="Proteomes" id="UP000318571">
    <property type="component" value="Chromosome 3"/>
</dbReference>
<feature type="compositionally biased region" description="Low complexity" evidence="1">
    <location>
        <begin position="697"/>
        <end position="708"/>
    </location>
</feature>
<gene>
    <name evidence="3" type="ORF">TCAL_02563</name>
</gene>
<feature type="region of interest" description="Disordered" evidence="1">
    <location>
        <begin position="777"/>
        <end position="821"/>
    </location>
</feature>
<feature type="region of interest" description="Disordered" evidence="1">
    <location>
        <begin position="1"/>
        <end position="87"/>
    </location>
</feature>
<keyword evidence="4" id="KW-1185">Reference proteome</keyword>
<feature type="compositionally biased region" description="Low complexity" evidence="1">
    <location>
        <begin position="124"/>
        <end position="136"/>
    </location>
</feature>
<accession>A0A553P6C2</accession>
<feature type="compositionally biased region" description="Low complexity" evidence="1">
    <location>
        <begin position="656"/>
        <end position="673"/>
    </location>
</feature>
<feature type="compositionally biased region" description="Low complexity" evidence="1">
    <location>
        <begin position="943"/>
        <end position="955"/>
    </location>
</feature>
<feature type="compositionally biased region" description="Low complexity" evidence="1">
    <location>
        <begin position="202"/>
        <end position="218"/>
    </location>
</feature>